<proteinExistence type="inferred from homology"/>
<sequence length="192" mass="21538">MEQTLVVLKPDAILRGLTGELLGRFERAGLKLVAAKMVQVDKGLAEKHYPADREEWLKLLGHKTLDNYKELKKDTKAEMGTDDPLKLGHMVRGWLLDYISSGPVFAAVLEGPHAVELVRKITGHTLPFKADPGTIRGDYSFDSSHLANTGKRAIKNLIHASGNLEEAKYEIPLWFSKEEIAKYERSEEKAMK</sequence>
<protein>
    <recommendedName>
        <fullName evidence="3">nucleoside-diphosphate kinase</fullName>
        <ecNumber evidence="3">2.7.4.6</ecNumber>
    </recommendedName>
</protein>
<evidence type="ECO:0000313" key="8">
    <source>
        <dbReference type="EMBL" id="OGK50768.1"/>
    </source>
</evidence>
<evidence type="ECO:0000256" key="3">
    <source>
        <dbReference type="ARBA" id="ARBA00012966"/>
    </source>
</evidence>
<dbReference type="InterPro" id="IPR034907">
    <property type="entry name" value="NDK-like_dom"/>
</dbReference>
<dbReference type="Gene3D" id="3.30.70.141">
    <property type="entry name" value="Nucleoside diphosphate kinase-like domain"/>
    <property type="match status" value="1"/>
</dbReference>
<dbReference type="GO" id="GO:0004550">
    <property type="term" value="F:nucleoside diphosphate kinase activity"/>
    <property type="evidence" value="ECO:0007669"/>
    <property type="project" value="UniProtKB-EC"/>
</dbReference>
<evidence type="ECO:0000256" key="2">
    <source>
        <dbReference type="ARBA" id="ARBA00008142"/>
    </source>
</evidence>
<dbReference type="AlphaFoldDB" id="A0A1F7J587"/>
<dbReference type="Pfam" id="PF00334">
    <property type="entry name" value="NDK"/>
    <property type="match status" value="2"/>
</dbReference>
<gene>
    <name evidence="8" type="ORF">A3B50_02880</name>
</gene>
<reference evidence="8 9" key="1">
    <citation type="journal article" date="2016" name="Nat. Commun.">
        <title>Thousands of microbial genomes shed light on interconnected biogeochemical processes in an aquifer system.</title>
        <authorList>
            <person name="Anantharaman K."/>
            <person name="Brown C.T."/>
            <person name="Hug L.A."/>
            <person name="Sharon I."/>
            <person name="Castelle C.J."/>
            <person name="Probst A.J."/>
            <person name="Thomas B.C."/>
            <person name="Singh A."/>
            <person name="Wilkins M.J."/>
            <person name="Karaoz U."/>
            <person name="Brodie E.L."/>
            <person name="Williams K.H."/>
            <person name="Hubbard S.S."/>
            <person name="Banfield J.F."/>
        </authorList>
    </citation>
    <scope>NUCLEOTIDE SEQUENCE [LARGE SCALE GENOMIC DNA]</scope>
</reference>
<feature type="domain" description="Nucleoside diphosphate kinase-like" evidence="7">
    <location>
        <begin position="1"/>
        <end position="182"/>
    </location>
</feature>
<evidence type="ECO:0000256" key="5">
    <source>
        <dbReference type="ARBA" id="ARBA00022777"/>
    </source>
</evidence>
<organism evidence="8 9">
    <name type="scientific">Candidatus Roizmanbacteria bacterium RIFCSPLOWO2_01_FULL_40_42</name>
    <dbReference type="NCBI Taxonomy" id="1802066"/>
    <lineage>
        <taxon>Bacteria</taxon>
        <taxon>Candidatus Roizmaniibacteriota</taxon>
    </lineage>
</organism>
<keyword evidence="5 8" id="KW-0418">Kinase</keyword>
<dbReference type="SMART" id="SM00562">
    <property type="entry name" value="NDK"/>
    <property type="match status" value="1"/>
</dbReference>
<dbReference type="PANTHER" id="PTHR11349">
    <property type="entry name" value="NUCLEOSIDE DIPHOSPHATE KINASE"/>
    <property type="match status" value="1"/>
</dbReference>
<dbReference type="EMBL" id="MGAQ01000011">
    <property type="protein sequence ID" value="OGK50768.1"/>
    <property type="molecule type" value="Genomic_DNA"/>
</dbReference>
<evidence type="ECO:0000256" key="4">
    <source>
        <dbReference type="ARBA" id="ARBA00022679"/>
    </source>
</evidence>
<dbReference type="InterPro" id="IPR036850">
    <property type="entry name" value="NDK-like_dom_sf"/>
</dbReference>
<dbReference type="CDD" id="cd04413">
    <property type="entry name" value="NDPk_I"/>
    <property type="match status" value="1"/>
</dbReference>
<evidence type="ECO:0000313" key="9">
    <source>
        <dbReference type="Proteomes" id="UP000178558"/>
    </source>
</evidence>
<comment type="similarity">
    <text evidence="2 6">Belongs to the NDK family.</text>
</comment>
<accession>A0A1F7J587</accession>
<comment type="caution">
    <text evidence="8">The sequence shown here is derived from an EMBL/GenBank/DDBJ whole genome shotgun (WGS) entry which is preliminary data.</text>
</comment>
<dbReference type="EC" id="2.7.4.6" evidence="3"/>
<name>A0A1F7J587_9BACT</name>
<dbReference type="Proteomes" id="UP000178558">
    <property type="component" value="Unassembled WGS sequence"/>
</dbReference>
<keyword evidence="4" id="KW-0808">Transferase</keyword>
<comment type="caution">
    <text evidence="6">Lacks conserved residue(s) required for the propagation of feature annotation.</text>
</comment>
<evidence type="ECO:0000256" key="1">
    <source>
        <dbReference type="ARBA" id="ARBA00001946"/>
    </source>
</evidence>
<evidence type="ECO:0000256" key="6">
    <source>
        <dbReference type="PROSITE-ProRule" id="PRU00706"/>
    </source>
</evidence>
<comment type="cofactor">
    <cofactor evidence="1">
        <name>Mg(2+)</name>
        <dbReference type="ChEBI" id="CHEBI:18420"/>
    </cofactor>
</comment>
<evidence type="ECO:0000259" key="7">
    <source>
        <dbReference type="SMART" id="SM00562"/>
    </source>
</evidence>
<dbReference type="PROSITE" id="PS51374">
    <property type="entry name" value="NDPK_LIKE"/>
    <property type="match status" value="1"/>
</dbReference>
<dbReference type="SUPFAM" id="SSF54919">
    <property type="entry name" value="Nucleoside diphosphate kinase, NDK"/>
    <property type="match status" value="1"/>
</dbReference>